<proteinExistence type="predicted"/>
<name>A0A382VHF5_9ZZZZ</name>
<organism evidence="1">
    <name type="scientific">marine metagenome</name>
    <dbReference type="NCBI Taxonomy" id="408172"/>
    <lineage>
        <taxon>unclassified sequences</taxon>
        <taxon>metagenomes</taxon>
        <taxon>ecological metagenomes</taxon>
    </lineage>
</organism>
<dbReference type="AlphaFoldDB" id="A0A382VHF5"/>
<protein>
    <submittedName>
        <fullName evidence="1">Uncharacterized protein</fullName>
    </submittedName>
</protein>
<accession>A0A382VHF5</accession>
<dbReference type="EMBL" id="UINC01151998">
    <property type="protein sequence ID" value="SVD45924.1"/>
    <property type="molecule type" value="Genomic_DNA"/>
</dbReference>
<reference evidence="1" key="1">
    <citation type="submission" date="2018-05" db="EMBL/GenBank/DDBJ databases">
        <authorList>
            <person name="Lanie J.A."/>
            <person name="Ng W.-L."/>
            <person name="Kazmierczak K.M."/>
            <person name="Andrzejewski T.M."/>
            <person name="Davidsen T.M."/>
            <person name="Wayne K.J."/>
            <person name="Tettelin H."/>
            <person name="Glass J.I."/>
            <person name="Rusch D."/>
            <person name="Podicherti R."/>
            <person name="Tsui H.-C.T."/>
            <person name="Winkler M.E."/>
        </authorList>
    </citation>
    <scope>NUCLEOTIDE SEQUENCE</scope>
</reference>
<sequence length="83" mass="9991">MKPLNKDIITIIKKYLQCDGKDCNKVAKYKLEWWYRDNYEGVYCKFCCKRIVSERRHCGGSGPGLSSFFYDYDQYGRYKYIKT</sequence>
<gene>
    <name evidence="1" type="ORF">METZ01_LOCUS398778</name>
</gene>
<evidence type="ECO:0000313" key="1">
    <source>
        <dbReference type="EMBL" id="SVD45924.1"/>
    </source>
</evidence>